<evidence type="ECO:0000259" key="4">
    <source>
        <dbReference type="PROSITE" id="PS50235"/>
    </source>
</evidence>
<dbReference type="EMBL" id="JARPOI010000018">
    <property type="protein sequence ID" value="KAJ9135015.1"/>
    <property type="molecule type" value="Genomic_DNA"/>
</dbReference>
<feature type="compositionally biased region" description="Basic and acidic residues" evidence="3">
    <location>
        <begin position="125"/>
        <end position="137"/>
    </location>
</feature>
<dbReference type="SUPFAM" id="SSF54001">
    <property type="entry name" value="Cysteine proteinases"/>
    <property type="match status" value="1"/>
</dbReference>
<dbReference type="Pfam" id="PF00443">
    <property type="entry name" value="UCH"/>
    <property type="match status" value="1"/>
</dbReference>
<feature type="region of interest" description="Disordered" evidence="3">
    <location>
        <begin position="740"/>
        <end position="772"/>
    </location>
</feature>
<evidence type="ECO:0000256" key="3">
    <source>
        <dbReference type="SAM" id="MobiDB-lite"/>
    </source>
</evidence>
<evidence type="ECO:0000313" key="6">
    <source>
        <dbReference type="Proteomes" id="UP001174677"/>
    </source>
</evidence>
<feature type="compositionally biased region" description="Low complexity" evidence="3">
    <location>
        <begin position="44"/>
        <end position="56"/>
    </location>
</feature>
<protein>
    <recommendedName>
        <fullName evidence="2">Ubiquitin carboxyl-terminal hydrolase</fullName>
        <ecNumber evidence="2">3.4.19.12</ecNumber>
    </recommendedName>
</protein>
<feature type="domain" description="USP" evidence="4">
    <location>
        <begin position="264"/>
        <end position="575"/>
    </location>
</feature>
<dbReference type="PROSITE" id="PS50235">
    <property type="entry name" value="USP_3"/>
    <property type="match status" value="1"/>
</dbReference>
<dbReference type="InterPro" id="IPR018200">
    <property type="entry name" value="USP_CS"/>
</dbReference>
<name>A0ABQ9KCP0_HEVBR</name>
<organism evidence="5 6">
    <name type="scientific">Hevea brasiliensis</name>
    <name type="common">Para rubber tree</name>
    <name type="synonym">Siphonia brasiliensis</name>
    <dbReference type="NCBI Taxonomy" id="3981"/>
    <lineage>
        <taxon>Eukaryota</taxon>
        <taxon>Viridiplantae</taxon>
        <taxon>Streptophyta</taxon>
        <taxon>Embryophyta</taxon>
        <taxon>Tracheophyta</taxon>
        <taxon>Spermatophyta</taxon>
        <taxon>Magnoliopsida</taxon>
        <taxon>eudicotyledons</taxon>
        <taxon>Gunneridae</taxon>
        <taxon>Pentapetalae</taxon>
        <taxon>rosids</taxon>
        <taxon>fabids</taxon>
        <taxon>Malpighiales</taxon>
        <taxon>Euphorbiaceae</taxon>
        <taxon>Crotonoideae</taxon>
        <taxon>Micrandreae</taxon>
        <taxon>Hevea</taxon>
    </lineage>
</organism>
<feature type="region of interest" description="Disordered" evidence="3">
    <location>
        <begin position="25"/>
        <end position="56"/>
    </location>
</feature>
<evidence type="ECO:0000256" key="1">
    <source>
        <dbReference type="ARBA" id="ARBA00009085"/>
    </source>
</evidence>
<keyword evidence="2" id="KW-0645">Protease</keyword>
<dbReference type="EC" id="3.4.19.12" evidence="2"/>
<keyword evidence="6" id="KW-1185">Reference proteome</keyword>
<keyword evidence="2" id="KW-0378">Hydrolase</keyword>
<dbReference type="PROSITE" id="PS00972">
    <property type="entry name" value="USP_1"/>
    <property type="match status" value="1"/>
</dbReference>
<dbReference type="PANTHER" id="PTHR24006">
    <property type="entry name" value="UBIQUITIN CARBOXYL-TERMINAL HYDROLASE"/>
    <property type="match status" value="1"/>
</dbReference>
<feature type="region of interest" description="Disordered" evidence="3">
    <location>
        <begin position="119"/>
        <end position="149"/>
    </location>
</feature>
<gene>
    <name evidence="5" type="ORF">P3X46_032239</name>
</gene>
<dbReference type="InterPro" id="IPR001394">
    <property type="entry name" value="Peptidase_C19_UCH"/>
</dbReference>
<proteinExistence type="inferred from homology"/>
<dbReference type="InterPro" id="IPR050164">
    <property type="entry name" value="Peptidase_C19"/>
</dbReference>
<dbReference type="Gene3D" id="3.90.70.10">
    <property type="entry name" value="Cysteine proteinases"/>
    <property type="match status" value="1"/>
</dbReference>
<dbReference type="PROSITE" id="PS00973">
    <property type="entry name" value="USP_2"/>
    <property type="match status" value="1"/>
</dbReference>
<comment type="caution">
    <text evidence="5">The sequence shown here is derived from an EMBL/GenBank/DDBJ whole genome shotgun (WGS) entry which is preliminary data.</text>
</comment>
<keyword evidence="2" id="KW-0788">Thiol protease</keyword>
<accession>A0ABQ9KCP0</accession>
<reference evidence="5 6" key="1">
    <citation type="journal article" date="2023" name="Plant Biotechnol. J.">
        <title>Chromosome-level wild Hevea brasiliensis genome provides new tools for genomic-assisted breeding and valuable loci to elevate rubber yield.</title>
        <authorList>
            <person name="Cheng H."/>
            <person name="Song X."/>
            <person name="Hu Y."/>
            <person name="Wu T."/>
            <person name="Yang Q."/>
            <person name="An Z."/>
            <person name="Feng S."/>
            <person name="Deng Z."/>
            <person name="Wu W."/>
            <person name="Zeng X."/>
            <person name="Tu M."/>
            <person name="Wang X."/>
            <person name="Huang H."/>
        </authorList>
    </citation>
    <scope>NUCLEOTIDE SEQUENCE [LARGE SCALE GENOMIC DNA]</scope>
    <source>
        <strain evidence="5">MT/VB/25A 57/8</strain>
    </source>
</reference>
<dbReference type="InterPro" id="IPR038765">
    <property type="entry name" value="Papain-like_cys_pep_sf"/>
</dbReference>
<evidence type="ECO:0000256" key="2">
    <source>
        <dbReference type="RuleBase" id="RU366025"/>
    </source>
</evidence>
<comment type="function">
    <text evidence="2">Recognizes and hydrolyzes the peptide bond at the C-terminal Gly of ubiquitin. Involved in the processing of poly-ubiquitin precursors as well as that of ubiquitinated proteins.</text>
</comment>
<evidence type="ECO:0000313" key="5">
    <source>
        <dbReference type="EMBL" id="KAJ9135015.1"/>
    </source>
</evidence>
<dbReference type="InterPro" id="IPR028889">
    <property type="entry name" value="USP"/>
</dbReference>
<dbReference type="PANTHER" id="PTHR24006:SF747">
    <property type="entry name" value="UBIQUITIN CARBOXYL-TERMINAL HYDROLASE 20"/>
    <property type="match status" value="1"/>
</dbReference>
<sequence>MDQSPSNRNGPSSISTIIADSVKTLDGSSQSAHSEVQGDRFYLPRSSNPNGSSIISISPRNQLLVPSLSDGSRSQVLVPSHIETRDYGYVVSSDGRESSLPSPTESQDNQCLVPVTVDPLPRVTRHGDGDNCDDHKSPMQIESARGPSSSLGARLLDGEHNEEDFDDTEVNFEKDRQLSERPCGNRYYSCNCNELLGDFCGPRDPAYHRRGPCGQCSDFQFHSEWNSPWQPSRDRWGWRRENREDMPLGFSLPVKETVVTGVGAGLSNLGNTCFINAILQCFTHTVSFVKALNSCNHLVPCQRGIEGFCAVCTLHEHIEASLASSGKIISPSKVVDNLNHISSCFYRYQQEDAHEFLQCLLDKLERCLNSNLNNETSSSENDNIVKCVFGGRLVSKLLCCNCGHFSDKYEPLIDLSLEIEDVKTLQDALESFTKVEKIEDSDTKFRCDNCKEEVSREKQLMLDQAPSVATLHLKRFKTDGSSVEKIGKHVEFPLYLDLKPYTNVSQESDDSQVNLKYHLYATVVHNGSSPTSGHYFCYVRSSPNTWHKLDDSMVIRVDEEVVLSDAAYILFYAREGTAWFSSLMESQKDCLDLSNTSPKSVLDSMDTECTAYPHLANIDDCKASATKSYVEGGSVTIMDVEGASAHSSNVTVLEADQINETGNAAEGLSAHVNEAGNGTEEFSAHISCGSRQSGLKLCCDKSRPGILANDVSVSLGAIGCHDGTLHKEKMDALPSIDGNNCGEGANRNERNGFHPLTPPRSKSPDVNFGGFSETRHHIRQDNLKLENSLNYNRSKRATNDERMEAVRLTRSMPSARKNKLLAAMNPQIDKKRRLRSSPCKQASLPGSRRKLNHRLAALH</sequence>
<comment type="catalytic activity">
    <reaction evidence="2">
        <text>Thiol-dependent hydrolysis of ester, thioester, amide, peptide and isopeptide bonds formed by the C-terminal Gly of ubiquitin (a 76-residue protein attached to proteins as an intracellular targeting signal).</text>
        <dbReference type="EC" id="3.4.19.12"/>
    </reaction>
</comment>
<comment type="similarity">
    <text evidence="1 2">Belongs to the peptidase C19 family.</text>
</comment>
<dbReference type="Proteomes" id="UP001174677">
    <property type="component" value="Chromosome 18"/>
</dbReference>
<keyword evidence="2" id="KW-0833">Ubl conjugation pathway</keyword>